<keyword evidence="4" id="KW-0479">Metal-binding</keyword>
<protein>
    <recommendedName>
        <fullName evidence="7">Probable farnesyl diphosphate synthase</fullName>
    </recommendedName>
</protein>
<sequence length="313" mass="32730">MTISAELPFEAILEAHAEAVEALLRRLLDDRARSGEIARPASLMAAMRHGVLNGGKRLRPFLVLESSALFDPESGSEAALWAAAALECVHCYSLIHDDLPAMDNDDLRRGQPTVHRAFDEATAILAGDGLLTLAFDILADGAAAERRDGNLSAQTRLDLVLGLARAAGVGGMVGGQALDLQAARKPPDETGIITLQAMKTGALIRFACEAGAIVGGAPAPDRERLAEFGSAIGLAFQLADDLLDLTANAETMGKATGKDQAAGKATLAALHGVEWARSQLSGLIGQAHAILEPYGERAAILKSAASFIADRRN</sequence>
<keyword evidence="6" id="KW-0414">Isoprene biosynthesis</keyword>
<evidence type="ECO:0000256" key="1">
    <source>
        <dbReference type="ARBA" id="ARBA00001946"/>
    </source>
</evidence>
<dbReference type="AlphaFoldDB" id="A0AAU8CMR3"/>
<dbReference type="PROSITE" id="PS00723">
    <property type="entry name" value="POLYPRENYL_SYNTHASE_1"/>
    <property type="match status" value="1"/>
</dbReference>
<comment type="similarity">
    <text evidence="2 8">Belongs to the FPP/GGPP synthase family.</text>
</comment>
<dbReference type="InterPro" id="IPR053378">
    <property type="entry name" value="Prenyl_diphosphate_synthase"/>
</dbReference>
<reference evidence="9" key="1">
    <citation type="submission" date="2024-06" db="EMBL/GenBank/DDBJ databases">
        <title>Mesorhizobium karijinii sp. nov., a symbiont of the iconic Swainsona formosa from arid Australia.</title>
        <authorList>
            <person name="Hill Y.J."/>
            <person name="Watkin E.L.J."/>
            <person name="O'Hara G.W."/>
            <person name="Terpolilli J."/>
            <person name="Tye M.L."/>
            <person name="Kohlmeier M.G."/>
        </authorList>
    </citation>
    <scope>NUCLEOTIDE SEQUENCE</scope>
    <source>
        <strain evidence="9">WSM2240</strain>
    </source>
</reference>
<dbReference type="InterPro" id="IPR033749">
    <property type="entry name" value="Polyprenyl_synt_CS"/>
</dbReference>
<dbReference type="PROSITE" id="PS00444">
    <property type="entry name" value="POLYPRENYL_SYNTHASE_2"/>
    <property type="match status" value="1"/>
</dbReference>
<dbReference type="PANTHER" id="PTHR43281">
    <property type="entry name" value="FARNESYL DIPHOSPHATE SYNTHASE"/>
    <property type="match status" value="1"/>
</dbReference>
<dbReference type="GO" id="GO:0016114">
    <property type="term" value="P:terpenoid biosynthetic process"/>
    <property type="evidence" value="ECO:0007669"/>
    <property type="project" value="UniProtKB-ARBA"/>
</dbReference>
<dbReference type="GO" id="GO:0005737">
    <property type="term" value="C:cytoplasm"/>
    <property type="evidence" value="ECO:0007669"/>
    <property type="project" value="UniProtKB-ARBA"/>
</dbReference>
<dbReference type="FunFam" id="1.10.600.10:FF:000001">
    <property type="entry name" value="Geranylgeranyl diphosphate synthase"/>
    <property type="match status" value="1"/>
</dbReference>
<evidence type="ECO:0000256" key="4">
    <source>
        <dbReference type="ARBA" id="ARBA00022723"/>
    </source>
</evidence>
<dbReference type="SFLD" id="SFLDG01017">
    <property type="entry name" value="Polyprenyl_Transferase_Like"/>
    <property type="match status" value="1"/>
</dbReference>
<evidence type="ECO:0000256" key="6">
    <source>
        <dbReference type="ARBA" id="ARBA00023229"/>
    </source>
</evidence>
<dbReference type="InterPro" id="IPR008949">
    <property type="entry name" value="Isoprenoid_synthase_dom_sf"/>
</dbReference>
<proteinExistence type="inferred from homology"/>
<evidence type="ECO:0000313" key="9">
    <source>
        <dbReference type="EMBL" id="XCG48187.1"/>
    </source>
</evidence>
<dbReference type="GO" id="GO:0004659">
    <property type="term" value="F:prenyltransferase activity"/>
    <property type="evidence" value="ECO:0007669"/>
    <property type="project" value="InterPro"/>
</dbReference>
<evidence type="ECO:0000256" key="5">
    <source>
        <dbReference type="ARBA" id="ARBA00022842"/>
    </source>
</evidence>
<dbReference type="GO" id="GO:0046872">
    <property type="term" value="F:metal ion binding"/>
    <property type="evidence" value="ECO:0007669"/>
    <property type="project" value="UniProtKB-KW"/>
</dbReference>
<dbReference type="CDD" id="cd00685">
    <property type="entry name" value="Trans_IPPS_HT"/>
    <property type="match status" value="1"/>
</dbReference>
<dbReference type="InterPro" id="IPR000092">
    <property type="entry name" value="Polyprenyl_synt"/>
</dbReference>
<dbReference type="Gene3D" id="1.10.600.10">
    <property type="entry name" value="Farnesyl Diphosphate Synthase"/>
    <property type="match status" value="1"/>
</dbReference>
<dbReference type="Pfam" id="PF00348">
    <property type="entry name" value="polyprenyl_synt"/>
    <property type="match status" value="1"/>
</dbReference>
<evidence type="ECO:0000256" key="8">
    <source>
        <dbReference type="RuleBase" id="RU004466"/>
    </source>
</evidence>
<dbReference type="RefSeq" id="WP_353644276.1">
    <property type="nucleotide sequence ID" value="NZ_CP159253.1"/>
</dbReference>
<dbReference type="PANTHER" id="PTHR43281:SF1">
    <property type="entry name" value="FARNESYL DIPHOSPHATE SYNTHASE"/>
    <property type="match status" value="1"/>
</dbReference>
<dbReference type="NCBIfam" id="NF045485">
    <property type="entry name" value="FPPsyn"/>
    <property type="match status" value="1"/>
</dbReference>
<name>A0AAU8CMR3_9HYPH</name>
<evidence type="ECO:0000256" key="7">
    <source>
        <dbReference type="ARBA" id="ARBA00069024"/>
    </source>
</evidence>
<dbReference type="SUPFAM" id="SSF48576">
    <property type="entry name" value="Terpenoid synthases"/>
    <property type="match status" value="1"/>
</dbReference>
<evidence type="ECO:0000256" key="3">
    <source>
        <dbReference type="ARBA" id="ARBA00022679"/>
    </source>
</evidence>
<accession>A0AAU8CMR3</accession>
<evidence type="ECO:0000256" key="2">
    <source>
        <dbReference type="ARBA" id="ARBA00006706"/>
    </source>
</evidence>
<gene>
    <name evidence="9" type="ORF">ABVK50_23550</name>
</gene>
<keyword evidence="3 8" id="KW-0808">Transferase</keyword>
<keyword evidence="5" id="KW-0460">Magnesium</keyword>
<dbReference type="EMBL" id="CP159253">
    <property type="protein sequence ID" value="XCG48187.1"/>
    <property type="molecule type" value="Genomic_DNA"/>
</dbReference>
<organism evidence="9">
    <name type="scientific">Mesorhizobium sp. WSM2240</name>
    <dbReference type="NCBI Taxonomy" id="3228851"/>
    <lineage>
        <taxon>Bacteria</taxon>
        <taxon>Pseudomonadati</taxon>
        <taxon>Pseudomonadota</taxon>
        <taxon>Alphaproteobacteria</taxon>
        <taxon>Hyphomicrobiales</taxon>
        <taxon>Phyllobacteriaceae</taxon>
        <taxon>Mesorhizobium</taxon>
    </lineage>
</organism>
<dbReference type="SFLD" id="SFLDS00005">
    <property type="entry name" value="Isoprenoid_Synthase_Type_I"/>
    <property type="match status" value="1"/>
</dbReference>
<comment type="cofactor">
    <cofactor evidence="1">
        <name>Mg(2+)</name>
        <dbReference type="ChEBI" id="CHEBI:18420"/>
    </cofactor>
</comment>